<evidence type="ECO:0000256" key="4">
    <source>
        <dbReference type="ARBA" id="ARBA00022723"/>
    </source>
</evidence>
<dbReference type="PROSITE" id="PS50860">
    <property type="entry name" value="AA_TRNA_LIGASE_II_ALA"/>
    <property type="match status" value="1"/>
</dbReference>
<proteinExistence type="inferred from homology"/>
<feature type="binding site" evidence="11">
    <location>
        <position position="562"/>
    </location>
    <ligand>
        <name>Zn(2+)</name>
        <dbReference type="ChEBI" id="CHEBI:29105"/>
    </ligand>
</feature>
<dbReference type="InterPro" id="IPR018162">
    <property type="entry name" value="Ala-tRNA-ligase_IIc_anticod-bd"/>
</dbReference>
<dbReference type="GO" id="GO:0005524">
    <property type="term" value="F:ATP binding"/>
    <property type="evidence" value="ECO:0007669"/>
    <property type="project" value="UniProtKB-UniRule"/>
</dbReference>
<dbReference type="Gene3D" id="3.30.980.10">
    <property type="entry name" value="Threonyl-trna Synthetase, Chain A, domain 2"/>
    <property type="match status" value="1"/>
</dbReference>
<dbReference type="GO" id="GO:0008270">
    <property type="term" value="F:zinc ion binding"/>
    <property type="evidence" value="ECO:0007669"/>
    <property type="project" value="UniProtKB-UniRule"/>
</dbReference>
<dbReference type="FunFam" id="3.30.54.20:FF:000001">
    <property type="entry name" value="Alanine--tRNA ligase"/>
    <property type="match status" value="1"/>
</dbReference>
<evidence type="ECO:0000256" key="10">
    <source>
        <dbReference type="ARBA" id="ARBA00023146"/>
    </source>
</evidence>
<dbReference type="NCBIfam" id="TIGR00344">
    <property type="entry name" value="alaS"/>
    <property type="match status" value="1"/>
</dbReference>
<gene>
    <name evidence="11 13" type="primary">alaS</name>
    <name evidence="13" type="ORF">FUA23_19955</name>
</gene>
<keyword evidence="4 11" id="KW-0479">Metal-binding</keyword>
<dbReference type="InterPro" id="IPR023033">
    <property type="entry name" value="Ala_tRNA_ligase_euk/bac"/>
</dbReference>
<dbReference type="PRINTS" id="PR00980">
    <property type="entry name" value="TRNASYNTHALA"/>
</dbReference>
<keyword evidence="6 11" id="KW-0862">Zinc</keyword>
<evidence type="ECO:0000256" key="6">
    <source>
        <dbReference type="ARBA" id="ARBA00022833"/>
    </source>
</evidence>
<dbReference type="GO" id="GO:0002161">
    <property type="term" value="F:aminoacyl-tRNA deacylase activity"/>
    <property type="evidence" value="ECO:0007669"/>
    <property type="project" value="TreeGrafter"/>
</dbReference>
<evidence type="ECO:0000256" key="7">
    <source>
        <dbReference type="ARBA" id="ARBA00022840"/>
    </source>
</evidence>
<name>A0A5C7FFC9_9BACT</name>
<reference evidence="13 14" key="1">
    <citation type="submission" date="2019-08" db="EMBL/GenBank/DDBJ databases">
        <title>Lewinella sp. strain SSH13 Genome sequencing and assembly.</title>
        <authorList>
            <person name="Kim I."/>
        </authorList>
    </citation>
    <scope>NUCLEOTIDE SEQUENCE [LARGE SCALE GENOMIC DNA]</scope>
    <source>
        <strain evidence="13 14">SSH13</strain>
    </source>
</reference>
<evidence type="ECO:0000259" key="12">
    <source>
        <dbReference type="PROSITE" id="PS50860"/>
    </source>
</evidence>
<dbReference type="SMART" id="SM00863">
    <property type="entry name" value="tRNA_SAD"/>
    <property type="match status" value="1"/>
</dbReference>
<comment type="subcellular location">
    <subcellularLocation>
        <location evidence="11">Cytoplasm</location>
    </subcellularLocation>
</comment>
<comment type="similarity">
    <text evidence="1 11">Belongs to the class-II aminoacyl-tRNA synthetase family.</text>
</comment>
<evidence type="ECO:0000256" key="9">
    <source>
        <dbReference type="ARBA" id="ARBA00022917"/>
    </source>
</evidence>
<feature type="binding site" evidence="11">
    <location>
        <position position="666"/>
    </location>
    <ligand>
        <name>Zn(2+)</name>
        <dbReference type="ChEBI" id="CHEBI:29105"/>
    </ligand>
</feature>
<dbReference type="InterPro" id="IPR012947">
    <property type="entry name" value="tRNA_SAD"/>
</dbReference>
<feature type="binding site" evidence="11">
    <location>
        <position position="566"/>
    </location>
    <ligand>
        <name>Zn(2+)</name>
        <dbReference type="ChEBI" id="CHEBI:29105"/>
    </ligand>
</feature>
<evidence type="ECO:0000256" key="1">
    <source>
        <dbReference type="ARBA" id="ARBA00008226"/>
    </source>
</evidence>
<keyword evidence="3 11" id="KW-0436">Ligase</keyword>
<comment type="function">
    <text evidence="11">Catalyzes the attachment of alanine to tRNA(Ala) in a two-step reaction: alanine is first activated by ATP to form Ala-AMP and then transferred to the acceptor end of tRNA(Ala). Also edits incorrectly charged Ser-tRNA(Ala) and Gly-tRNA(Ala) via its editing domain.</text>
</comment>
<keyword evidence="9 11" id="KW-0648">Protein biosynthesis</keyword>
<keyword evidence="14" id="KW-1185">Reference proteome</keyword>
<dbReference type="Gene3D" id="3.30.54.20">
    <property type="match status" value="1"/>
</dbReference>
<comment type="caution">
    <text evidence="13">The sequence shown here is derived from an EMBL/GenBank/DDBJ whole genome shotgun (WGS) entry which is preliminary data.</text>
</comment>
<keyword evidence="10 11" id="KW-0030">Aminoacyl-tRNA synthetase</keyword>
<dbReference type="SUPFAM" id="SSF101353">
    <property type="entry name" value="Putative anticodon-binding domain of alanyl-tRNA synthetase (AlaRS)"/>
    <property type="match status" value="1"/>
</dbReference>
<dbReference type="InterPro" id="IPR018165">
    <property type="entry name" value="Ala-tRNA-synth_IIc_core"/>
</dbReference>
<dbReference type="GO" id="GO:0004813">
    <property type="term" value="F:alanine-tRNA ligase activity"/>
    <property type="evidence" value="ECO:0007669"/>
    <property type="project" value="UniProtKB-UniRule"/>
</dbReference>
<dbReference type="Gene3D" id="3.10.310.40">
    <property type="match status" value="1"/>
</dbReference>
<evidence type="ECO:0000313" key="13">
    <source>
        <dbReference type="EMBL" id="TXF86027.1"/>
    </source>
</evidence>
<dbReference type="Proteomes" id="UP000321907">
    <property type="component" value="Unassembled WGS sequence"/>
</dbReference>
<comment type="domain">
    <text evidence="11">Consists of three domains; the N-terminal catalytic domain, the editing domain and the C-terminal C-Ala domain. The editing domain removes incorrectly charged amino acids, while the C-Ala domain, along with tRNA(Ala), serves as a bridge to cooperatively bring together the editing and aminoacylation centers thus stimulating deacylation of misacylated tRNAs.</text>
</comment>
<dbReference type="Pfam" id="PF01411">
    <property type="entry name" value="tRNA-synt_2c"/>
    <property type="match status" value="1"/>
</dbReference>
<dbReference type="PANTHER" id="PTHR11777:SF9">
    <property type="entry name" value="ALANINE--TRNA LIGASE, CYTOPLASMIC"/>
    <property type="match status" value="1"/>
</dbReference>
<dbReference type="CDD" id="cd00673">
    <property type="entry name" value="AlaRS_core"/>
    <property type="match status" value="1"/>
</dbReference>
<dbReference type="EMBL" id="VOXD01000042">
    <property type="protein sequence ID" value="TXF86027.1"/>
    <property type="molecule type" value="Genomic_DNA"/>
</dbReference>
<dbReference type="Pfam" id="PF07973">
    <property type="entry name" value="tRNA_SAD"/>
    <property type="match status" value="1"/>
</dbReference>
<dbReference type="SUPFAM" id="SSF50447">
    <property type="entry name" value="Translation proteins"/>
    <property type="match status" value="1"/>
</dbReference>
<evidence type="ECO:0000313" key="14">
    <source>
        <dbReference type="Proteomes" id="UP000321907"/>
    </source>
</evidence>
<dbReference type="InterPro" id="IPR050058">
    <property type="entry name" value="Ala-tRNA_ligase"/>
</dbReference>
<dbReference type="InterPro" id="IPR009000">
    <property type="entry name" value="Transl_B-barrel_sf"/>
</dbReference>
<dbReference type="SUPFAM" id="SSF55681">
    <property type="entry name" value="Class II aaRS and biotin synthetases"/>
    <property type="match status" value="1"/>
</dbReference>
<keyword evidence="11" id="KW-0963">Cytoplasm</keyword>
<dbReference type="GO" id="GO:0000049">
    <property type="term" value="F:tRNA binding"/>
    <property type="evidence" value="ECO:0007669"/>
    <property type="project" value="UniProtKB-KW"/>
</dbReference>
<keyword evidence="7 11" id="KW-0067">ATP-binding</keyword>
<dbReference type="Pfam" id="PF02272">
    <property type="entry name" value="DHHA1"/>
    <property type="match status" value="1"/>
</dbReference>
<protein>
    <recommendedName>
        <fullName evidence="11">Alanine--tRNA ligase</fullName>
        <ecNumber evidence="11">6.1.1.7</ecNumber>
    </recommendedName>
    <alternativeName>
        <fullName evidence="11">Alanyl-tRNA synthetase</fullName>
        <shortName evidence="11">AlaRS</shortName>
    </alternativeName>
</protein>
<dbReference type="PANTHER" id="PTHR11777">
    <property type="entry name" value="ALANYL-TRNA SYNTHETASE"/>
    <property type="match status" value="1"/>
</dbReference>
<dbReference type="InterPro" id="IPR045864">
    <property type="entry name" value="aa-tRNA-synth_II/BPL/LPL"/>
</dbReference>
<evidence type="ECO:0000256" key="2">
    <source>
        <dbReference type="ARBA" id="ARBA00022555"/>
    </source>
</evidence>
<feature type="domain" description="Alanyl-transfer RNA synthetases family profile" evidence="12">
    <location>
        <begin position="1"/>
        <end position="709"/>
    </location>
</feature>
<dbReference type="InterPro" id="IPR003156">
    <property type="entry name" value="DHHA1_dom"/>
</dbReference>
<dbReference type="Gene3D" id="3.30.930.10">
    <property type="entry name" value="Bira Bifunctional Protein, Domain 2"/>
    <property type="match status" value="1"/>
</dbReference>
<dbReference type="InterPro" id="IPR002318">
    <property type="entry name" value="Ala-tRNA-lgiase_IIc"/>
</dbReference>
<comment type="cofactor">
    <cofactor evidence="11">
        <name>Zn(2+)</name>
        <dbReference type="ChEBI" id="CHEBI:29105"/>
    </cofactor>
    <text evidence="11">Binds 1 zinc ion per subunit.</text>
</comment>
<organism evidence="13 14">
    <name type="scientific">Neolewinella aurantiaca</name>
    <dbReference type="NCBI Taxonomy" id="2602767"/>
    <lineage>
        <taxon>Bacteria</taxon>
        <taxon>Pseudomonadati</taxon>
        <taxon>Bacteroidota</taxon>
        <taxon>Saprospiria</taxon>
        <taxon>Saprospirales</taxon>
        <taxon>Lewinellaceae</taxon>
        <taxon>Neolewinella</taxon>
    </lineage>
</organism>
<evidence type="ECO:0000256" key="3">
    <source>
        <dbReference type="ARBA" id="ARBA00022598"/>
    </source>
</evidence>
<dbReference type="OrthoDB" id="9803884at2"/>
<dbReference type="GO" id="GO:0005737">
    <property type="term" value="C:cytoplasm"/>
    <property type="evidence" value="ECO:0007669"/>
    <property type="project" value="UniProtKB-SubCell"/>
</dbReference>
<evidence type="ECO:0000256" key="5">
    <source>
        <dbReference type="ARBA" id="ARBA00022741"/>
    </source>
</evidence>
<comment type="catalytic activity">
    <reaction evidence="11">
        <text>tRNA(Ala) + L-alanine + ATP = L-alanyl-tRNA(Ala) + AMP + diphosphate</text>
        <dbReference type="Rhea" id="RHEA:12540"/>
        <dbReference type="Rhea" id="RHEA-COMP:9657"/>
        <dbReference type="Rhea" id="RHEA-COMP:9923"/>
        <dbReference type="ChEBI" id="CHEBI:30616"/>
        <dbReference type="ChEBI" id="CHEBI:33019"/>
        <dbReference type="ChEBI" id="CHEBI:57972"/>
        <dbReference type="ChEBI" id="CHEBI:78442"/>
        <dbReference type="ChEBI" id="CHEBI:78497"/>
        <dbReference type="ChEBI" id="CHEBI:456215"/>
        <dbReference type="EC" id="6.1.1.7"/>
    </reaction>
</comment>
<keyword evidence="2 11" id="KW-0820">tRNA-binding</keyword>
<keyword evidence="5 11" id="KW-0547">Nucleotide-binding</keyword>
<dbReference type="HAMAP" id="MF_00036_B">
    <property type="entry name" value="Ala_tRNA_synth_B"/>
    <property type="match status" value="1"/>
</dbReference>
<dbReference type="InterPro" id="IPR018163">
    <property type="entry name" value="Thr/Ala-tRNA-synth_IIc_edit"/>
</dbReference>
<dbReference type="AlphaFoldDB" id="A0A5C7FFC9"/>
<evidence type="ECO:0000256" key="8">
    <source>
        <dbReference type="ARBA" id="ARBA00022884"/>
    </source>
</evidence>
<sequence length="873" mass="95951">MTSAQIRQAYLDFFRSKDHKIVPSAPIVNKDDPSLMFTNAGMNQFKDFFLGDKTPDRRRIADTQKCMRVSGKHNDLEDVGRDGTHHTMFEMLGNWSIGDYFKEEAIAWSYEFLTETMGVDPERIYATVFEGDEADGIPRDDEADGFWQKVLPKERILNGNKKDNFWEMGETGPCGPCTEIHFDMRSDEERAKVNGRDLVNVDDSGVVEIWNNVFIQFNRKADGSLENLPEKHVDTGMGFERLCMVMQNKDATYDTDVFTPILAEIERLTGKTYGGSYATDAKADMAMRVIADHLRAVAFTIADGQLPGSGGAGYVVRRILRRAVRYAYSFLDQKTPFINKLMKVLVQEMGDAFPELKQQEGQITRIIESEEKSFLQTLENGLTRFANLDSKDGVIGGQDVFELYDTFGFPIDLTRLLAEEQGLTIDEEGFNAALAEQKARSRKDAAKEVGDWTVLSDEDSVFIGYDYLSDAGAKITKYRTVKVKDKPQYHIVLDRTPFYGESGGQAGDTGLLTVGGQKISVLDTIKENDLTVHIVKQLPDNPDADVIAQVREDDRQATSQNHTAAHLIHAALHQVLGDHAVQKGQDVRAKRMRFDFSHYEAMTDEQVQQVETLVNEKIRQNIPLLEQRDVPIAEARNSGAMMLFGEKYGDAVRIITFEPGFSSELCGGTHVKYTGELGLCKIVAETGVAAGVRRIEAVTGAGAIAYVDERLATLAEIRGLVKGSSNPAKAVATLQDENRALKKELEKMQAAAAGNVKEDLVKAFEMVNGVNFLAAKVPLSDAAAIKSLAFQLTGENENSFVLLGSENDGKALLTLALSKDLADKGALNAGVMIRGLAKNIKGGGGGQPFFATAGGKDPGGIEAALKEAKALLG</sequence>
<dbReference type="InterPro" id="IPR018164">
    <property type="entry name" value="Ala-tRNA-synth_IIc_N"/>
</dbReference>
<dbReference type="FunFam" id="3.10.310.40:FF:000001">
    <property type="entry name" value="Alanine--tRNA ligase"/>
    <property type="match status" value="1"/>
</dbReference>
<evidence type="ECO:0000256" key="11">
    <source>
        <dbReference type="HAMAP-Rule" id="MF_00036"/>
    </source>
</evidence>
<dbReference type="SUPFAM" id="SSF55186">
    <property type="entry name" value="ThrRS/AlaRS common domain"/>
    <property type="match status" value="1"/>
</dbReference>
<dbReference type="RefSeq" id="WP_147932557.1">
    <property type="nucleotide sequence ID" value="NZ_VOXD01000042.1"/>
</dbReference>
<accession>A0A5C7FFC9</accession>
<dbReference type="GO" id="GO:0006419">
    <property type="term" value="P:alanyl-tRNA aminoacylation"/>
    <property type="evidence" value="ECO:0007669"/>
    <property type="project" value="UniProtKB-UniRule"/>
</dbReference>
<dbReference type="FunFam" id="3.30.930.10:FF:000011">
    <property type="entry name" value="Alanine--tRNA ligase, cytoplasmic"/>
    <property type="match status" value="1"/>
</dbReference>
<dbReference type="FunFam" id="3.30.980.10:FF:000004">
    <property type="entry name" value="Alanine--tRNA ligase, cytoplasmic"/>
    <property type="match status" value="1"/>
</dbReference>
<feature type="binding site" evidence="11">
    <location>
        <position position="670"/>
    </location>
    <ligand>
        <name>Zn(2+)</name>
        <dbReference type="ChEBI" id="CHEBI:29105"/>
    </ligand>
</feature>
<keyword evidence="8 11" id="KW-0694">RNA-binding</keyword>
<dbReference type="EC" id="6.1.1.7" evidence="11"/>
<dbReference type="Gene3D" id="2.40.30.130">
    <property type="match status" value="1"/>
</dbReference>